<evidence type="ECO:0000256" key="1">
    <source>
        <dbReference type="SAM" id="MobiDB-lite"/>
    </source>
</evidence>
<evidence type="ECO:0000313" key="3">
    <source>
        <dbReference type="Proteomes" id="UP001157091"/>
    </source>
</evidence>
<sequence>MDVHVRARGERREARGAVGGAEVEEHDPLARGLDAPDDDVDQLGRAHAVKNALRPTSRSARR</sequence>
<feature type="compositionally biased region" description="Basic and acidic residues" evidence="1">
    <location>
        <begin position="1"/>
        <end position="15"/>
    </location>
</feature>
<feature type="region of interest" description="Disordered" evidence="1">
    <location>
        <begin position="1"/>
        <end position="62"/>
    </location>
</feature>
<evidence type="ECO:0000313" key="2">
    <source>
        <dbReference type="EMBL" id="GMA24537.1"/>
    </source>
</evidence>
<proteinExistence type="predicted"/>
<keyword evidence="3" id="KW-1185">Reference proteome</keyword>
<name>A0ABQ6I1P0_9MICO</name>
<gene>
    <name evidence="2" type="ORF">GCM10025864_22960</name>
</gene>
<dbReference type="EMBL" id="BSUK01000001">
    <property type="protein sequence ID" value="GMA24537.1"/>
    <property type="molecule type" value="Genomic_DNA"/>
</dbReference>
<comment type="caution">
    <text evidence="2">The sequence shown here is derived from an EMBL/GenBank/DDBJ whole genome shotgun (WGS) entry which is preliminary data.</text>
</comment>
<reference evidence="3" key="1">
    <citation type="journal article" date="2019" name="Int. J. Syst. Evol. Microbiol.">
        <title>The Global Catalogue of Microorganisms (GCM) 10K type strain sequencing project: providing services to taxonomists for standard genome sequencing and annotation.</title>
        <authorList>
            <consortium name="The Broad Institute Genomics Platform"/>
            <consortium name="The Broad Institute Genome Sequencing Center for Infectious Disease"/>
            <person name="Wu L."/>
            <person name="Ma J."/>
        </authorList>
    </citation>
    <scope>NUCLEOTIDE SEQUENCE [LARGE SCALE GENOMIC DNA]</scope>
    <source>
        <strain evidence="3">NBRC 106348</strain>
    </source>
</reference>
<protein>
    <submittedName>
        <fullName evidence="2">Uncharacterized protein</fullName>
    </submittedName>
</protein>
<dbReference type="Proteomes" id="UP001157091">
    <property type="component" value="Unassembled WGS sequence"/>
</dbReference>
<organism evidence="2 3">
    <name type="scientific">Luteimicrobium album</name>
    <dbReference type="NCBI Taxonomy" id="1054550"/>
    <lineage>
        <taxon>Bacteria</taxon>
        <taxon>Bacillati</taxon>
        <taxon>Actinomycetota</taxon>
        <taxon>Actinomycetes</taxon>
        <taxon>Micrococcales</taxon>
        <taxon>Luteimicrobium</taxon>
    </lineage>
</organism>
<accession>A0ABQ6I1P0</accession>